<evidence type="ECO:0000256" key="1">
    <source>
        <dbReference type="ARBA" id="ARBA00022649"/>
    </source>
</evidence>
<dbReference type="InterPro" id="IPR035093">
    <property type="entry name" value="RelE/ParE_toxin_dom_sf"/>
</dbReference>
<accession>A0ABR7WU68</accession>
<dbReference type="Gene3D" id="3.30.2310.20">
    <property type="entry name" value="RelE-like"/>
    <property type="match status" value="1"/>
</dbReference>
<protein>
    <submittedName>
        <fullName evidence="2">Type II toxin-antitoxin system RelE/ParE family toxin</fullName>
    </submittedName>
</protein>
<dbReference type="Pfam" id="PF05016">
    <property type="entry name" value="ParE_toxin"/>
    <property type="match status" value="1"/>
</dbReference>
<dbReference type="SUPFAM" id="SSF143011">
    <property type="entry name" value="RelE-like"/>
    <property type="match status" value="1"/>
</dbReference>
<sequence>MVDYIKQDSVHYAQVEKVRIITAIDKLQGHPLIGKKVPELDDENYREIIFRNYRIIYKVVSDEVLNVVAIHHQSRLLSNNPAFTIDD</sequence>
<evidence type="ECO:0000313" key="2">
    <source>
        <dbReference type="EMBL" id="MBD1365733.1"/>
    </source>
</evidence>
<name>A0ABR7WU68_9SPHI</name>
<gene>
    <name evidence="2" type="ORF">IDJ77_18095</name>
</gene>
<proteinExistence type="predicted"/>
<dbReference type="InterPro" id="IPR007712">
    <property type="entry name" value="RelE/ParE_toxin"/>
</dbReference>
<keyword evidence="3" id="KW-1185">Reference proteome</keyword>
<dbReference type="Proteomes" id="UP000606600">
    <property type="component" value="Unassembled WGS sequence"/>
</dbReference>
<keyword evidence="1" id="KW-1277">Toxin-antitoxin system</keyword>
<evidence type="ECO:0000313" key="3">
    <source>
        <dbReference type="Proteomes" id="UP000606600"/>
    </source>
</evidence>
<reference evidence="2 3" key="1">
    <citation type="submission" date="2020-09" db="EMBL/GenBank/DDBJ databases">
        <title>Novel species of Mucilaginibacter isolated from a glacier on the Tibetan Plateau.</title>
        <authorList>
            <person name="Liu Q."/>
            <person name="Xin Y.-H."/>
        </authorList>
    </citation>
    <scope>NUCLEOTIDE SEQUENCE [LARGE SCALE GENOMIC DNA]</scope>
    <source>
        <strain evidence="2 3">ZT4R22</strain>
    </source>
</reference>
<comment type="caution">
    <text evidence="2">The sequence shown here is derived from an EMBL/GenBank/DDBJ whole genome shotgun (WGS) entry which is preliminary data.</text>
</comment>
<organism evidence="2 3">
    <name type="scientific">Mucilaginibacter pankratovii</name>
    <dbReference type="NCBI Taxonomy" id="2772110"/>
    <lineage>
        <taxon>Bacteria</taxon>
        <taxon>Pseudomonadati</taxon>
        <taxon>Bacteroidota</taxon>
        <taxon>Sphingobacteriia</taxon>
        <taxon>Sphingobacteriales</taxon>
        <taxon>Sphingobacteriaceae</taxon>
        <taxon>Mucilaginibacter</taxon>
    </lineage>
</organism>
<dbReference type="EMBL" id="JACWMY010000009">
    <property type="protein sequence ID" value="MBD1365733.1"/>
    <property type="molecule type" value="Genomic_DNA"/>
</dbReference>